<organism evidence="11 12">
    <name type="scientific">Laodelphax striatellus</name>
    <name type="common">Small brown planthopper</name>
    <name type="synonym">Delphax striatella</name>
    <dbReference type="NCBI Taxonomy" id="195883"/>
    <lineage>
        <taxon>Eukaryota</taxon>
        <taxon>Metazoa</taxon>
        <taxon>Ecdysozoa</taxon>
        <taxon>Arthropoda</taxon>
        <taxon>Hexapoda</taxon>
        <taxon>Insecta</taxon>
        <taxon>Pterygota</taxon>
        <taxon>Neoptera</taxon>
        <taxon>Paraneoptera</taxon>
        <taxon>Hemiptera</taxon>
        <taxon>Auchenorrhyncha</taxon>
        <taxon>Fulgoroidea</taxon>
        <taxon>Delphacidae</taxon>
        <taxon>Criomorphinae</taxon>
        <taxon>Laodelphax</taxon>
    </lineage>
</organism>
<evidence type="ECO:0000256" key="4">
    <source>
        <dbReference type="ARBA" id="ARBA00022771"/>
    </source>
</evidence>
<gene>
    <name evidence="11" type="ORF">LSTR_LSTR005508</name>
</gene>
<dbReference type="Pfam" id="PF00096">
    <property type="entry name" value="zf-C2H2"/>
    <property type="match status" value="3"/>
</dbReference>
<evidence type="ECO:0000256" key="7">
    <source>
        <dbReference type="ARBA" id="ARBA00023242"/>
    </source>
</evidence>
<dbReference type="FunFam" id="3.30.160.60:FF:000736">
    <property type="entry name" value="Zinc finger protein 423"/>
    <property type="match status" value="1"/>
</dbReference>
<evidence type="ECO:0000256" key="3">
    <source>
        <dbReference type="ARBA" id="ARBA00022737"/>
    </source>
</evidence>
<proteinExistence type="predicted"/>
<dbReference type="Gene3D" id="3.30.160.60">
    <property type="entry name" value="Classic Zinc Finger"/>
    <property type="match status" value="7"/>
</dbReference>
<dbReference type="SUPFAM" id="SSF57667">
    <property type="entry name" value="beta-beta-alpha zinc fingers"/>
    <property type="match status" value="6"/>
</dbReference>
<feature type="domain" description="C2H2-type" evidence="10">
    <location>
        <begin position="409"/>
        <end position="436"/>
    </location>
</feature>
<dbReference type="GO" id="GO:0005634">
    <property type="term" value="C:nucleus"/>
    <property type="evidence" value="ECO:0007669"/>
    <property type="project" value="UniProtKB-SubCell"/>
</dbReference>
<feature type="domain" description="C2H2-type" evidence="10">
    <location>
        <begin position="587"/>
        <end position="614"/>
    </location>
</feature>
<dbReference type="EMBL" id="QKKF02022802">
    <property type="protein sequence ID" value="RZF38147.1"/>
    <property type="molecule type" value="Genomic_DNA"/>
</dbReference>
<keyword evidence="4 8" id="KW-0863">Zinc-finger</keyword>
<protein>
    <recommendedName>
        <fullName evidence="10">C2H2-type domain-containing protein</fullName>
    </recommendedName>
</protein>
<dbReference type="GO" id="GO:0003700">
    <property type="term" value="F:DNA-binding transcription factor activity"/>
    <property type="evidence" value="ECO:0007669"/>
    <property type="project" value="TreeGrafter"/>
</dbReference>
<dbReference type="InterPro" id="IPR013087">
    <property type="entry name" value="Znf_C2H2_type"/>
</dbReference>
<dbReference type="InterPro" id="IPR036236">
    <property type="entry name" value="Znf_C2H2_sf"/>
</dbReference>
<evidence type="ECO:0000313" key="12">
    <source>
        <dbReference type="Proteomes" id="UP000291343"/>
    </source>
</evidence>
<feature type="compositionally biased region" description="Acidic residues" evidence="9">
    <location>
        <begin position="45"/>
        <end position="54"/>
    </location>
</feature>
<keyword evidence="3" id="KW-0677">Repeat</keyword>
<keyword evidence="7" id="KW-0539">Nucleus</keyword>
<dbReference type="FunFam" id="3.30.160.60:FF:000417">
    <property type="entry name" value="Zinc finger protein"/>
    <property type="match status" value="1"/>
</dbReference>
<dbReference type="GO" id="GO:0008270">
    <property type="term" value="F:zinc ion binding"/>
    <property type="evidence" value="ECO:0007669"/>
    <property type="project" value="UniProtKB-KW"/>
</dbReference>
<dbReference type="STRING" id="195883.A0A482WX25"/>
<keyword evidence="12" id="KW-1185">Reference proteome</keyword>
<comment type="subcellular location">
    <subcellularLocation>
        <location evidence="1">Nucleus</location>
    </subcellularLocation>
</comment>
<evidence type="ECO:0000256" key="1">
    <source>
        <dbReference type="ARBA" id="ARBA00004123"/>
    </source>
</evidence>
<dbReference type="AlphaFoldDB" id="A0A482WX25"/>
<keyword evidence="6" id="KW-0238">DNA-binding</keyword>
<dbReference type="SMR" id="A0A482WX25"/>
<dbReference type="SMART" id="SM00355">
    <property type="entry name" value="ZnF_C2H2"/>
    <property type="match status" value="12"/>
</dbReference>
<keyword evidence="5" id="KW-0862">Zinc</keyword>
<feature type="domain" description="C2H2-type" evidence="10">
    <location>
        <begin position="643"/>
        <end position="670"/>
    </location>
</feature>
<reference evidence="11 12" key="1">
    <citation type="journal article" date="2017" name="Gigascience">
        <title>Genome sequence of the small brown planthopper, Laodelphax striatellus.</title>
        <authorList>
            <person name="Zhu J."/>
            <person name="Jiang F."/>
            <person name="Wang X."/>
            <person name="Yang P."/>
            <person name="Bao Y."/>
            <person name="Zhao W."/>
            <person name="Wang W."/>
            <person name="Lu H."/>
            <person name="Wang Q."/>
            <person name="Cui N."/>
            <person name="Li J."/>
            <person name="Chen X."/>
            <person name="Luo L."/>
            <person name="Yu J."/>
            <person name="Kang L."/>
            <person name="Cui F."/>
        </authorList>
    </citation>
    <scope>NUCLEOTIDE SEQUENCE [LARGE SCALE GENOMIC DNA]</scope>
    <source>
        <strain evidence="11">Lst14</strain>
    </source>
</reference>
<feature type="domain" description="C2H2-type" evidence="10">
    <location>
        <begin position="493"/>
        <end position="517"/>
    </location>
</feature>
<evidence type="ECO:0000256" key="6">
    <source>
        <dbReference type="ARBA" id="ARBA00023125"/>
    </source>
</evidence>
<dbReference type="PROSITE" id="PS50157">
    <property type="entry name" value="ZINC_FINGER_C2H2_2"/>
    <property type="match status" value="9"/>
</dbReference>
<evidence type="ECO:0000256" key="2">
    <source>
        <dbReference type="ARBA" id="ARBA00022723"/>
    </source>
</evidence>
<feature type="domain" description="C2H2-type" evidence="10">
    <location>
        <begin position="558"/>
        <end position="586"/>
    </location>
</feature>
<dbReference type="InterPro" id="IPR050589">
    <property type="entry name" value="Ikaros_C2H2-ZF"/>
</dbReference>
<accession>A0A482WX25</accession>
<feature type="region of interest" description="Disordered" evidence="9">
    <location>
        <begin position="167"/>
        <end position="204"/>
    </location>
</feature>
<dbReference type="GO" id="GO:0000978">
    <property type="term" value="F:RNA polymerase II cis-regulatory region sequence-specific DNA binding"/>
    <property type="evidence" value="ECO:0007669"/>
    <property type="project" value="TreeGrafter"/>
</dbReference>
<feature type="domain" description="C2H2-type" evidence="10">
    <location>
        <begin position="465"/>
        <end position="492"/>
    </location>
</feature>
<feature type="domain" description="C2H2-type" evidence="10">
    <location>
        <begin position="437"/>
        <end position="464"/>
    </location>
</feature>
<comment type="caution">
    <text evidence="11">The sequence shown here is derived from an EMBL/GenBank/DDBJ whole genome shotgun (WGS) entry which is preliminary data.</text>
</comment>
<evidence type="ECO:0000256" key="8">
    <source>
        <dbReference type="PROSITE-ProRule" id="PRU00042"/>
    </source>
</evidence>
<evidence type="ECO:0000256" key="9">
    <source>
        <dbReference type="SAM" id="MobiDB-lite"/>
    </source>
</evidence>
<feature type="region of interest" description="Disordered" evidence="9">
    <location>
        <begin position="35"/>
        <end position="95"/>
    </location>
</feature>
<name>A0A482WX25_LAOST</name>
<evidence type="ECO:0000313" key="11">
    <source>
        <dbReference type="EMBL" id="RZF38147.1"/>
    </source>
</evidence>
<dbReference type="Proteomes" id="UP000291343">
    <property type="component" value="Unassembled WGS sequence"/>
</dbReference>
<dbReference type="PROSITE" id="PS00028">
    <property type="entry name" value="ZINC_FINGER_C2H2_1"/>
    <property type="match status" value="10"/>
</dbReference>
<sequence>MKGEVNMNLKVNSMDENTETENHLLPIAECFIKNEIDYESPPPESQDDEMDGEDPLCRNIEIETDVHRKLKEESGEVPASPIGHQEASADACSSVGSSNNELLEAEDQLIVPDLIICKRKLKSEVQELVEGTSPSWLEGAVEDVGNPGRNDDTDTCFNSCDGDFFPNSKPKGLRTPSKRKIVDPKHNNRTSSPKKKPADNTKIIPNLDISNRTDVGSDFDPSLVILPNLEVNPCLNVDGSSAIDASTSAIGFPITIDVDPGDCKPKDENSISLINCIVTDKPSPSESPTGECSACIISTETSSHSDLTNTDSNHKHQPIVDPNSKVTLLKCTFCKFSCFNSTNFTSHMSTHKQPFNEPQSIIDTNSNNITLLKCTLCKFSCFNPSNLATHMSKHKQEKPKITRNRRLPLQCSYCDFVCVKPRDLKKHNKTHLGKRFFECDECELKFVNTRGLDWHMKKHGKKEQYNCKHCEASLRSIQEFADHLNSHTGISPFSCGVCNIVFDNQTLLTHHQTAVHSKAGVNTLTCGVCFLVFPNQRLLREHERVEGHAKSDSSQETLECSVCDECFPTQKLLRAHQRAEHKDKKLFQCVFCDYKCFESGRLKHHLRTHTGEKPYKCEFCQYRCADASCLKSHLRRHTGEKPFHCTECDAKFSKSNTLKGHMLTHTQDKQFKCELCSFSSAREINLKNHINTQHQTM</sequence>
<keyword evidence="2" id="KW-0479">Metal-binding</keyword>
<dbReference type="PANTHER" id="PTHR24404">
    <property type="entry name" value="ZINC FINGER PROTEIN"/>
    <property type="match status" value="1"/>
</dbReference>
<dbReference type="PANTHER" id="PTHR24404:SF111">
    <property type="entry name" value="GASTRULA ZINC FINGER PROTEIN XLCGF49.1-LIKE-RELATED"/>
    <property type="match status" value="1"/>
</dbReference>
<dbReference type="InParanoid" id="A0A482WX25"/>
<dbReference type="GO" id="GO:0006357">
    <property type="term" value="P:regulation of transcription by RNA polymerase II"/>
    <property type="evidence" value="ECO:0007669"/>
    <property type="project" value="TreeGrafter"/>
</dbReference>
<evidence type="ECO:0000256" key="5">
    <source>
        <dbReference type="ARBA" id="ARBA00022833"/>
    </source>
</evidence>
<feature type="compositionally biased region" description="Basic and acidic residues" evidence="9">
    <location>
        <begin position="60"/>
        <end position="74"/>
    </location>
</feature>
<evidence type="ECO:0000259" key="10">
    <source>
        <dbReference type="PROSITE" id="PS50157"/>
    </source>
</evidence>
<feature type="domain" description="C2H2-type" evidence="10">
    <location>
        <begin position="615"/>
        <end position="642"/>
    </location>
</feature>
<feature type="domain" description="C2H2-type" evidence="10">
    <location>
        <begin position="372"/>
        <end position="399"/>
    </location>
</feature>